<name>A0A261UGZ1_9BORD</name>
<evidence type="ECO:0000313" key="3">
    <source>
        <dbReference type="Proteomes" id="UP000215767"/>
    </source>
</evidence>
<dbReference type="InterPro" id="IPR009327">
    <property type="entry name" value="Cupin_DUF985"/>
</dbReference>
<feature type="domain" description="DUF985" evidence="1">
    <location>
        <begin position="17"/>
        <end position="153"/>
    </location>
</feature>
<dbReference type="PANTHER" id="PTHR33387">
    <property type="entry name" value="RMLC-LIKE JELLY ROLL FOLD PROTEIN"/>
    <property type="match status" value="1"/>
</dbReference>
<comment type="caution">
    <text evidence="2">The sequence shown here is derived from an EMBL/GenBank/DDBJ whole genome shotgun (WGS) entry which is preliminary data.</text>
</comment>
<sequence length="177" mass="19436">MTAGTDVAAADRAEAASLIRRLSLQPHPEGGYYRETYRAPERVHRTGQAADRAASTAIYYLLSGDAFSAWHRIRSDEIWHFYAGGPLLVHVLDGRGGLATHRLGNAIEDADCVFQAVVPAGCWFAAERVRADRYTLAGCTVAPGFEFSEFELADADRLAADYPAHRDLVKRLSPRSD</sequence>
<evidence type="ECO:0000313" key="2">
    <source>
        <dbReference type="EMBL" id="OZI60143.1"/>
    </source>
</evidence>
<dbReference type="InterPro" id="IPR014710">
    <property type="entry name" value="RmlC-like_jellyroll"/>
</dbReference>
<organism evidence="2 3">
    <name type="scientific">Bordetella genomosp. 11</name>
    <dbReference type="NCBI Taxonomy" id="1416808"/>
    <lineage>
        <taxon>Bacteria</taxon>
        <taxon>Pseudomonadati</taxon>
        <taxon>Pseudomonadota</taxon>
        <taxon>Betaproteobacteria</taxon>
        <taxon>Burkholderiales</taxon>
        <taxon>Alcaligenaceae</taxon>
        <taxon>Bordetella</taxon>
    </lineage>
</organism>
<dbReference type="Pfam" id="PF06172">
    <property type="entry name" value="Cupin_5"/>
    <property type="match status" value="1"/>
</dbReference>
<proteinExistence type="predicted"/>
<dbReference type="OrthoDB" id="9798288at2"/>
<dbReference type="Gene3D" id="2.60.120.10">
    <property type="entry name" value="Jelly Rolls"/>
    <property type="match status" value="1"/>
</dbReference>
<reference evidence="3" key="1">
    <citation type="submission" date="2017-05" db="EMBL/GenBank/DDBJ databases">
        <title>Complete and WGS of Bordetella genogroups.</title>
        <authorList>
            <person name="Spilker T."/>
            <person name="Lipuma J."/>
        </authorList>
    </citation>
    <scope>NUCLEOTIDE SEQUENCE [LARGE SCALE GENOMIC DNA]</scope>
    <source>
        <strain evidence="3">AU8856</strain>
    </source>
</reference>
<dbReference type="InterPro" id="IPR011051">
    <property type="entry name" value="RmlC_Cupin_sf"/>
</dbReference>
<evidence type="ECO:0000259" key="1">
    <source>
        <dbReference type="Pfam" id="PF06172"/>
    </source>
</evidence>
<dbReference type="Proteomes" id="UP000215767">
    <property type="component" value="Unassembled WGS sequence"/>
</dbReference>
<dbReference type="AlphaFoldDB" id="A0A261UGZ1"/>
<dbReference type="EMBL" id="NEVS01000004">
    <property type="protein sequence ID" value="OZI60143.1"/>
    <property type="molecule type" value="Genomic_DNA"/>
</dbReference>
<dbReference type="SUPFAM" id="SSF51182">
    <property type="entry name" value="RmlC-like cupins"/>
    <property type="match status" value="1"/>
</dbReference>
<dbReference type="InterPro" id="IPR039935">
    <property type="entry name" value="YML079W-like"/>
</dbReference>
<gene>
    <name evidence="2" type="ORF">CAL28_11815</name>
</gene>
<accession>A0A261UGZ1</accession>
<keyword evidence="3" id="KW-1185">Reference proteome</keyword>
<protein>
    <recommendedName>
        <fullName evidence="1">DUF985 domain-containing protein</fullName>
    </recommendedName>
</protein>
<dbReference type="CDD" id="cd06121">
    <property type="entry name" value="cupin_YML079wp"/>
    <property type="match status" value="1"/>
</dbReference>
<dbReference type="RefSeq" id="WP_094841560.1">
    <property type="nucleotide sequence ID" value="NZ_NEVS01000004.1"/>
</dbReference>
<dbReference type="PANTHER" id="PTHR33387:SF3">
    <property type="entry name" value="DUF985 DOMAIN-CONTAINING PROTEIN"/>
    <property type="match status" value="1"/>
</dbReference>